<organism evidence="2 3">
    <name type="scientific">Nonlabens marinus S1-08</name>
    <dbReference type="NCBI Taxonomy" id="1454201"/>
    <lineage>
        <taxon>Bacteria</taxon>
        <taxon>Pseudomonadati</taxon>
        <taxon>Bacteroidota</taxon>
        <taxon>Flavobacteriia</taxon>
        <taxon>Flavobacteriales</taxon>
        <taxon>Flavobacteriaceae</taxon>
        <taxon>Nonlabens</taxon>
    </lineage>
</organism>
<proteinExistence type="predicted"/>
<gene>
    <name evidence="2" type="ORF">NMS_2568</name>
</gene>
<evidence type="ECO:0000256" key="1">
    <source>
        <dbReference type="SAM" id="Phobius"/>
    </source>
</evidence>
<sequence length="39" mass="4320">MESVTLDSSGVLNFADMLMGLFAFAKAKTTKKRLLDQKL</sequence>
<feature type="transmembrane region" description="Helical" evidence="1">
    <location>
        <begin position="6"/>
        <end position="25"/>
    </location>
</feature>
<name>W8VXV3_9FLAO</name>
<dbReference type="AlphaFoldDB" id="W8VXV3"/>
<keyword evidence="1" id="KW-1133">Transmembrane helix</keyword>
<dbReference type="KEGG" id="nmf:NMS_2568"/>
<keyword evidence="1" id="KW-0472">Membrane</keyword>
<keyword evidence="3" id="KW-1185">Reference proteome</keyword>
<evidence type="ECO:0000313" key="3">
    <source>
        <dbReference type="Proteomes" id="UP000031760"/>
    </source>
</evidence>
<evidence type="ECO:0000313" key="2">
    <source>
        <dbReference type="EMBL" id="BAO56577.1"/>
    </source>
</evidence>
<dbReference type="Proteomes" id="UP000031760">
    <property type="component" value="Chromosome"/>
</dbReference>
<protein>
    <submittedName>
        <fullName evidence="2">Uncharacterized protein</fullName>
    </submittedName>
</protein>
<reference evidence="2 3" key="1">
    <citation type="journal article" date="2014" name="Proc. Natl. Acad. Sci. U.S.A.">
        <title>Functional characterization of flavobacteria rhodopsins reveals a unique class of light-driven chloride pump in bacteria.</title>
        <authorList>
            <person name="Yoshizawa S."/>
            <person name="Kumagai Y."/>
            <person name="Kim H."/>
            <person name="Ogura Y."/>
            <person name="Hayashi T."/>
            <person name="Iwasaki W."/>
            <person name="DeLong E.F."/>
            <person name="Kogure K."/>
        </authorList>
    </citation>
    <scope>NUCLEOTIDE SEQUENCE [LARGE SCALE GENOMIC DNA]</scope>
    <source>
        <strain evidence="2 3">S1-08</strain>
    </source>
</reference>
<dbReference type="HOGENOM" id="CLU_3313623_0_0_10"/>
<dbReference type="EMBL" id="AP014548">
    <property type="protein sequence ID" value="BAO56577.1"/>
    <property type="molecule type" value="Genomic_DNA"/>
</dbReference>
<accession>W8VXV3</accession>
<keyword evidence="1" id="KW-0812">Transmembrane</keyword>